<dbReference type="Pfam" id="PF03992">
    <property type="entry name" value="ABM"/>
    <property type="match status" value="1"/>
</dbReference>
<reference evidence="2 3" key="1">
    <citation type="submission" date="2018-09" db="EMBL/GenBank/DDBJ databases">
        <title>YIM 75000 draft genome.</title>
        <authorList>
            <person name="Tang S."/>
            <person name="Feng Y."/>
        </authorList>
    </citation>
    <scope>NUCLEOTIDE SEQUENCE [LARGE SCALE GENOMIC DNA]</scope>
    <source>
        <strain evidence="2 3">YIM 75000</strain>
    </source>
</reference>
<keyword evidence="3" id="KW-1185">Reference proteome</keyword>
<dbReference type="InterPro" id="IPR011008">
    <property type="entry name" value="Dimeric_a/b-barrel"/>
</dbReference>
<gene>
    <name evidence="2" type="ORF">D5H78_00370</name>
</gene>
<dbReference type="OrthoDB" id="287932at2"/>
<name>A0A3A3ZLW3_9ACTN</name>
<keyword evidence="2" id="KW-0503">Monooxygenase</keyword>
<dbReference type="GO" id="GO:0004497">
    <property type="term" value="F:monooxygenase activity"/>
    <property type="evidence" value="ECO:0007669"/>
    <property type="project" value="UniProtKB-KW"/>
</dbReference>
<evidence type="ECO:0000313" key="2">
    <source>
        <dbReference type="EMBL" id="RJK97535.1"/>
    </source>
</evidence>
<comment type="caution">
    <text evidence="2">The sequence shown here is derived from an EMBL/GenBank/DDBJ whole genome shotgun (WGS) entry which is preliminary data.</text>
</comment>
<dbReference type="SUPFAM" id="SSF54909">
    <property type="entry name" value="Dimeric alpha+beta barrel"/>
    <property type="match status" value="1"/>
</dbReference>
<protein>
    <submittedName>
        <fullName evidence="2">Antibiotic biosynthesis monooxygenase</fullName>
    </submittedName>
</protein>
<keyword evidence="2" id="KW-0560">Oxidoreductase</keyword>
<evidence type="ECO:0000313" key="3">
    <source>
        <dbReference type="Proteomes" id="UP000265614"/>
    </source>
</evidence>
<evidence type="ECO:0000259" key="1">
    <source>
        <dbReference type="PROSITE" id="PS51725"/>
    </source>
</evidence>
<accession>A0A3A3ZLW3</accession>
<dbReference type="RefSeq" id="WP_119948434.1">
    <property type="nucleotide sequence ID" value="NZ_QZEZ01000001.1"/>
</dbReference>
<feature type="domain" description="ABM" evidence="1">
    <location>
        <begin position="2"/>
        <end position="90"/>
    </location>
</feature>
<dbReference type="AlphaFoldDB" id="A0A3A3ZLW3"/>
<dbReference type="EMBL" id="QZEZ01000001">
    <property type="protein sequence ID" value="RJK97535.1"/>
    <property type="molecule type" value="Genomic_DNA"/>
</dbReference>
<dbReference type="PROSITE" id="PS51725">
    <property type="entry name" value="ABM"/>
    <property type="match status" value="1"/>
</dbReference>
<proteinExistence type="predicted"/>
<sequence length="92" mass="10129">MVIVAGALWVDPAARQAYLEDCADVVRQARRAEGCLDFSLAPDLLDPGRVDVYERWAGEAELHRFRGAGPSGGAWDAIREARVEDYRVVVAD</sequence>
<dbReference type="InterPro" id="IPR007138">
    <property type="entry name" value="ABM_dom"/>
</dbReference>
<dbReference type="Proteomes" id="UP000265614">
    <property type="component" value="Unassembled WGS sequence"/>
</dbReference>
<organism evidence="2 3">
    <name type="scientific">Vallicoccus soli</name>
    <dbReference type="NCBI Taxonomy" id="2339232"/>
    <lineage>
        <taxon>Bacteria</taxon>
        <taxon>Bacillati</taxon>
        <taxon>Actinomycetota</taxon>
        <taxon>Actinomycetes</taxon>
        <taxon>Motilibacterales</taxon>
        <taxon>Vallicoccaceae</taxon>
        <taxon>Vallicoccus</taxon>
    </lineage>
</organism>
<dbReference type="Gene3D" id="3.30.70.100">
    <property type="match status" value="1"/>
</dbReference>